<evidence type="ECO:0000256" key="6">
    <source>
        <dbReference type="RuleBase" id="RU361157"/>
    </source>
</evidence>
<feature type="transmembrane region" description="Helical" evidence="6">
    <location>
        <begin position="161"/>
        <end position="183"/>
    </location>
</feature>
<evidence type="ECO:0000256" key="2">
    <source>
        <dbReference type="ARBA" id="ARBA00022692"/>
    </source>
</evidence>
<evidence type="ECO:0000313" key="8">
    <source>
        <dbReference type="EMBL" id="NGO67606.1"/>
    </source>
</evidence>
<feature type="transmembrane region" description="Helical" evidence="6">
    <location>
        <begin position="259"/>
        <end position="277"/>
    </location>
</feature>
<reference evidence="8 9" key="1">
    <citation type="submission" date="2020-02" db="EMBL/GenBank/DDBJ databases">
        <title>Whole-genome analyses of novel actinobacteria.</title>
        <authorList>
            <person name="Sahin N."/>
            <person name="Tatar D."/>
        </authorList>
    </citation>
    <scope>NUCLEOTIDE SEQUENCE [LARGE SCALE GENOMIC DNA]</scope>
    <source>
        <strain evidence="8 9">SB3404</strain>
    </source>
</reference>
<feature type="domain" description="ABC transmembrane type-2" evidence="7">
    <location>
        <begin position="43"/>
        <end position="280"/>
    </location>
</feature>
<gene>
    <name evidence="8" type="ORF">G5C65_04380</name>
</gene>
<evidence type="ECO:0000256" key="4">
    <source>
        <dbReference type="ARBA" id="ARBA00023136"/>
    </source>
</evidence>
<name>A0A6G4WQR6_9ACTN</name>
<dbReference type="PANTHER" id="PTHR43229">
    <property type="entry name" value="NODULATION PROTEIN J"/>
    <property type="match status" value="1"/>
</dbReference>
<evidence type="ECO:0000256" key="3">
    <source>
        <dbReference type="ARBA" id="ARBA00022989"/>
    </source>
</evidence>
<sequence>MTTVTVTPAAEAAPGSLGRLRQTLADTLVLARRSLVRTLSEPESLIDVTLTPVVFTLLFAYVVGGAISLPDGVSYHDYLVPGMFAMTMASASTGTATAVNNDMAGGIIDRFRSLPMSRAGVLAGQSLADLLATVIAVLVLAGTGLAIGWRIHTDAAHAAEGFLLILLFAYALNWGMSCLGMVFRSAEGVQQFGVLMMLGLTFVSSAFVPTGGMPGWLREVANWNPLSALAAAIRNLFGNPNPAGSVHAWPLQHPELATTLYSLGLIALFAPLAVRLYRTRTSK</sequence>
<keyword evidence="6" id="KW-1003">Cell membrane</keyword>
<dbReference type="GO" id="GO:0043190">
    <property type="term" value="C:ATP-binding cassette (ABC) transporter complex"/>
    <property type="evidence" value="ECO:0007669"/>
    <property type="project" value="InterPro"/>
</dbReference>
<dbReference type="Proteomes" id="UP000477722">
    <property type="component" value="Unassembled WGS sequence"/>
</dbReference>
<feature type="transmembrane region" description="Helical" evidence="6">
    <location>
        <begin position="120"/>
        <end position="149"/>
    </location>
</feature>
<dbReference type="PROSITE" id="PS51012">
    <property type="entry name" value="ABC_TM2"/>
    <property type="match status" value="1"/>
</dbReference>
<evidence type="ECO:0000256" key="5">
    <source>
        <dbReference type="ARBA" id="ARBA00023251"/>
    </source>
</evidence>
<dbReference type="InterPro" id="IPR051784">
    <property type="entry name" value="Nod_factor_ABC_transporter"/>
</dbReference>
<proteinExistence type="inferred from homology"/>
<feature type="transmembrane region" description="Helical" evidence="6">
    <location>
        <begin position="79"/>
        <end position="99"/>
    </location>
</feature>
<dbReference type="Pfam" id="PF01061">
    <property type="entry name" value="ABC2_membrane"/>
    <property type="match status" value="1"/>
</dbReference>
<comment type="similarity">
    <text evidence="6">Belongs to the ABC-2 integral membrane protein family.</text>
</comment>
<keyword evidence="3 6" id="KW-1133">Transmembrane helix</keyword>
<dbReference type="GO" id="GO:0046677">
    <property type="term" value="P:response to antibiotic"/>
    <property type="evidence" value="ECO:0007669"/>
    <property type="project" value="UniProtKB-KW"/>
</dbReference>
<dbReference type="InterPro" id="IPR047817">
    <property type="entry name" value="ABC2_TM_bact-type"/>
</dbReference>
<evidence type="ECO:0000313" key="9">
    <source>
        <dbReference type="Proteomes" id="UP000477722"/>
    </source>
</evidence>
<dbReference type="RefSeq" id="WP_165297260.1">
    <property type="nucleotide sequence ID" value="NZ_JAAKZZ010000024.1"/>
</dbReference>
<organism evidence="8 9">
    <name type="scientific">Streptomyces boncukensis</name>
    <dbReference type="NCBI Taxonomy" id="2711219"/>
    <lineage>
        <taxon>Bacteria</taxon>
        <taxon>Bacillati</taxon>
        <taxon>Actinomycetota</taxon>
        <taxon>Actinomycetes</taxon>
        <taxon>Kitasatosporales</taxon>
        <taxon>Streptomycetaceae</taxon>
        <taxon>Streptomyces</taxon>
    </lineage>
</organism>
<comment type="caution">
    <text evidence="8">The sequence shown here is derived from an EMBL/GenBank/DDBJ whole genome shotgun (WGS) entry which is preliminary data.</text>
</comment>
<keyword evidence="2 6" id="KW-0812">Transmembrane</keyword>
<evidence type="ECO:0000256" key="1">
    <source>
        <dbReference type="ARBA" id="ARBA00004141"/>
    </source>
</evidence>
<dbReference type="InterPro" id="IPR013525">
    <property type="entry name" value="ABC2_TM"/>
</dbReference>
<keyword evidence="6" id="KW-0813">Transport</keyword>
<dbReference type="PANTHER" id="PTHR43229:SF2">
    <property type="entry name" value="NODULATION PROTEIN J"/>
    <property type="match status" value="1"/>
</dbReference>
<comment type="subcellular location">
    <subcellularLocation>
        <location evidence="6">Cell membrane</location>
        <topology evidence="6">Multi-pass membrane protein</topology>
    </subcellularLocation>
    <subcellularLocation>
        <location evidence="1">Membrane</location>
        <topology evidence="1">Multi-pass membrane protein</topology>
    </subcellularLocation>
</comment>
<dbReference type="EMBL" id="JAAKZZ010000024">
    <property type="protein sequence ID" value="NGO67606.1"/>
    <property type="molecule type" value="Genomic_DNA"/>
</dbReference>
<dbReference type="InterPro" id="IPR000412">
    <property type="entry name" value="ABC_2_transport"/>
</dbReference>
<keyword evidence="4 6" id="KW-0472">Membrane</keyword>
<evidence type="ECO:0000259" key="7">
    <source>
        <dbReference type="PROSITE" id="PS51012"/>
    </source>
</evidence>
<dbReference type="GO" id="GO:0140359">
    <property type="term" value="F:ABC-type transporter activity"/>
    <property type="evidence" value="ECO:0007669"/>
    <property type="project" value="InterPro"/>
</dbReference>
<feature type="transmembrane region" description="Helical" evidence="6">
    <location>
        <begin position="45"/>
        <end position="67"/>
    </location>
</feature>
<accession>A0A6G4WQR6</accession>
<dbReference type="AlphaFoldDB" id="A0A6G4WQR6"/>
<keyword evidence="5" id="KW-0046">Antibiotic resistance</keyword>
<keyword evidence="9" id="KW-1185">Reference proteome</keyword>
<dbReference type="PIRSF" id="PIRSF006648">
    <property type="entry name" value="DrrB"/>
    <property type="match status" value="1"/>
</dbReference>
<protein>
    <recommendedName>
        <fullName evidence="6">Transport permease protein</fullName>
    </recommendedName>
</protein>
<feature type="transmembrane region" description="Helical" evidence="6">
    <location>
        <begin position="195"/>
        <end position="217"/>
    </location>
</feature>